<dbReference type="STRING" id="203122.Sde_2961"/>
<dbReference type="SUPFAM" id="SSF81901">
    <property type="entry name" value="HCP-like"/>
    <property type="match status" value="1"/>
</dbReference>
<accession>Q21GG1</accession>
<gene>
    <name evidence="1" type="ordered locus">Sde_2961</name>
</gene>
<dbReference type="KEGG" id="sde:Sde_2961"/>
<proteinExistence type="predicted"/>
<keyword evidence="2" id="KW-1185">Reference proteome</keyword>
<dbReference type="EMBL" id="CP000282">
    <property type="protein sequence ID" value="ABD82218.1"/>
    <property type="molecule type" value="Genomic_DNA"/>
</dbReference>
<evidence type="ECO:0008006" key="3">
    <source>
        <dbReference type="Google" id="ProtNLM"/>
    </source>
</evidence>
<dbReference type="Gene3D" id="1.25.40.10">
    <property type="entry name" value="Tetratricopeptide repeat domain"/>
    <property type="match status" value="1"/>
</dbReference>
<evidence type="ECO:0000313" key="2">
    <source>
        <dbReference type="Proteomes" id="UP000001947"/>
    </source>
</evidence>
<dbReference type="HOGENOM" id="CLU_029512_0_0_6"/>
<dbReference type="AlphaFoldDB" id="Q21GG1"/>
<sequence length="570" mass="64587">MFFFLCAVNTVAAPFESHVHSRAELEYGVVLFDYFQQDYFSALVEHEYTSEIGNTIALDTEGEMLSGGMMVSYGMPDEAERNLAALVNSATKDTVRNRIWYYLAKLHYNKSQLDQAYAALDRISGDVDPELHFDYHYLATLIRNDGSHTQEQKEALKPLSKNNPAYPYLLFNFAIGHLNSGDLGSAVVNLEEVSRYSGTNEEMSVLGDRAKHGLAQLALQAGNLPQAWLYLQNIRTTGLYSNRALLSYAWSAIKLKRFNDAIPALEILNSRSIAIPEVQEAKVLLAHLYEQEGSPRKALKGNLLAEKQFREGLNMLQQARGAISDLDVPREFVANLEAVMDSEDWYGSKPSVDYKKLTPFLVDLMSSNPFNETLRELADLYALEANLENWKIQAEEHLIILKATKQKSMAERIKEALERKKVLSAQFTQDSADLRLHALTLSEEEQARMDALLQTTQRELEALDKLAQQMAQVESVYQHPADYESQVQQKHKEIEEKLEKTRAYIARLEPVMRDIVNKELNKHEDRMGYYLAQSRLAKARLYDSTLLELERAQGDGASGTKAKSNGEQVK</sequence>
<dbReference type="Proteomes" id="UP000001947">
    <property type="component" value="Chromosome"/>
</dbReference>
<dbReference type="InterPro" id="IPR011990">
    <property type="entry name" value="TPR-like_helical_dom_sf"/>
</dbReference>
<reference evidence="1 2" key="1">
    <citation type="journal article" date="2008" name="PLoS Genet.">
        <title>Complete genome sequence of the complex carbohydrate-degrading marine bacterium, Saccharophagus degradans strain 2-40 T.</title>
        <authorList>
            <person name="Weiner R.M."/>
            <person name="Taylor L.E.II."/>
            <person name="Henrissat B."/>
            <person name="Hauser L."/>
            <person name="Land M."/>
            <person name="Coutinho P.M."/>
            <person name="Rancurel C."/>
            <person name="Saunders E.H."/>
            <person name="Longmire A.G."/>
            <person name="Zhang H."/>
            <person name="Bayer E.A."/>
            <person name="Gilbert H.J."/>
            <person name="Larimer F."/>
            <person name="Zhulin I.B."/>
            <person name="Ekborg N.A."/>
            <person name="Lamed R."/>
            <person name="Richardson P.M."/>
            <person name="Borovok I."/>
            <person name="Hutcheson S."/>
        </authorList>
    </citation>
    <scope>NUCLEOTIDE SEQUENCE [LARGE SCALE GENOMIC DNA]</scope>
    <source>
        <strain evidence="2">2-40 / ATCC 43961 / DSM 17024</strain>
    </source>
</reference>
<evidence type="ECO:0000313" key="1">
    <source>
        <dbReference type="EMBL" id="ABD82218.1"/>
    </source>
</evidence>
<name>Q21GG1_SACD2</name>
<dbReference type="SUPFAM" id="SSF48452">
    <property type="entry name" value="TPR-like"/>
    <property type="match status" value="1"/>
</dbReference>
<dbReference type="eggNOG" id="COG4783">
    <property type="taxonomic scope" value="Bacteria"/>
</dbReference>
<organism evidence="1 2">
    <name type="scientific">Saccharophagus degradans (strain 2-40 / ATCC 43961 / DSM 17024)</name>
    <dbReference type="NCBI Taxonomy" id="203122"/>
    <lineage>
        <taxon>Bacteria</taxon>
        <taxon>Pseudomonadati</taxon>
        <taxon>Pseudomonadota</taxon>
        <taxon>Gammaproteobacteria</taxon>
        <taxon>Cellvibrionales</taxon>
        <taxon>Cellvibrionaceae</taxon>
        <taxon>Saccharophagus</taxon>
    </lineage>
</organism>
<protein>
    <recommendedName>
        <fullName evidence="3">Tetratricopeptide repeat protein</fullName>
    </recommendedName>
</protein>